<evidence type="ECO:0000256" key="7">
    <source>
        <dbReference type="ARBA" id="ARBA00047899"/>
    </source>
</evidence>
<dbReference type="InterPro" id="IPR011009">
    <property type="entry name" value="Kinase-like_dom_sf"/>
</dbReference>
<dbReference type="EMBL" id="JAGKQM010000016">
    <property type="protein sequence ID" value="KAH0872373.1"/>
    <property type="molecule type" value="Genomic_DNA"/>
</dbReference>
<dbReference type="PANTHER" id="PTHR11139">
    <property type="entry name" value="ATAXIA TELANGIECTASIA MUTATED ATM -RELATED"/>
    <property type="match status" value="1"/>
</dbReference>
<feature type="transmembrane region" description="Helical" evidence="11">
    <location>
        <begin position="2576"/>
        <end position="2598"/>
    </location>
</feature>
<evidence type="ECO:0000256" key="3">
    <source>
        <dbReference type="ARBA" id="ARBA00022737"/>
    </source>
</evidence>
<dbReference type="Pfam" id="PF02259">
    <property type="entry name" value="FAT"/>
    <property type="match status" value="1"/>
</dbReference>
<keyword evidence="2 9" id="KW-0808">Transferase</keyword>
<feature type="region of interest" description="Disordered" evidence="10">
    <location>
        <begin position="1189"/>
        <end position="1218"/>
    </location>
</feature>
<feature type="region of interest" description="Disordered" evidence="10">
    <location>
        <begin position="1"/>
        <end position="41"/>
    </location>
</feature>
<evidence type="ECO:0000256" key="1">
    <source>
        <dbReference type="ARBA" id="ARBA00011031"/>
    </source>
</evidence>
<keyword evidence="4 9" id="KW-0547">Nucleotide-binding</keyword>
<dbReference type="InterPro" id="IPR057564">
    <property type="entry name" value="HEAT_ATR"/>
</dbReference>
<evidence type="ECO:0000313" key="15">
    <source>
        <dbReference type="EMBL" id="KAH0872373.1"/>
    </source>
</evidence>
<dbReference type="InterPro" id="IPR003152">
    <property type="entry name" value="FATC_dom"/>
</dbReference>
<dbReference type="Gene3D" id="3.30.1010.10">
    <property type="entry name" value="Phosphatidylinositol 3-kinase Catalytic Subunit, Chain A, domain 4"/>
    <property type="match status" value="1"/>
</dbReference>
<evidence type="ECO:0000256" key="9">
    <source>
        <dbReference type="RuleBase" id="RU364109"/>
    </source>
</evidence>
<dbReference type="PROSITE" id="PS51190">
    <property type="entry name" value="FATC"/>
    <property type="match status" value="1"/>
</dbReference>
<dbReference type="InterPro" id="IPR014009">
    <property type="entry name" value="PIK_FAT"/>
</dbReference>
<evidence type="ECO:0000256" key="8">
    <source>
        <dbReference type="ARBA" id="ARBA00048679"/>
    </source>
</evidence>
<feature type="domain" description="FATC" evidence="14">
    <location>
        <begin position="2454"/>
        <end position="2487"/>
    </location>
</feature>
<keyword evidence="11" id="KW-0472">Membrane</keyword>
<dbReference type="Gene3D" id="1.25.10.10">
    <property type="entry name" value="Leucine-rich Repeat Variant"/>
    <property type="match status" value="6"/>
</dbReference>
<dbReference type="Pfam" id="PF11865">
    <property type="entry name" value="mTOR_dom"/>
    <property type="match status" value="1"/>
</dbReference>
<gene>
    <name evidence="15" type="ORF">HID58_069735</name>
</gene>
<dbReference type="InterPro" id="IPR018936">
    <property type="entry name" value="PI3/4_kinase_CS"/>
</dbReference>
<dbReference type="Proteomes" id="UP000824890">
    <property type="component" value="Unassembled WGS sequence"/>
</dbReference>
<dbReference type="InterPro" id="IPR003151">
    <property type="entry name" value="PIK-rel_kinase_FAT"/>
</dbReference>
<comment type="caution">
    <text evidence="15">The sequence shown here is derived from an EMBL/GenBank/DDBJ whole genome shotgun (WGS) entry which is preliminary data.</text>
</comment>
<dbReference type="Pfam" id="PF23593">
    <property type="entry name" value="HEAT_ATR"/>
    <property type="match status" value="1"/>
</dbReference>
<keyword evidence="16" id="KW-1185">Reference proteome</keyword>
<keyword evidence="5 9" id="KW-0418">Kinase</keyword>
<evidence type="ECO:0000259" key="14">
    <source>
        <dbReference type="PROSITE" id="PS51190"/>
    </source>
</evidence>
<dbReference type="EC" id="2.7.11.1" evidence="9"/>
<keyword evidence="6 9" id="KW-0067">ATP-binding</keyword>
<dbReference type="SUPFAM" id="SSF56112">
    <property type="entry name" value="Protein kinase-like (PK-like)"/>
    <property type="match status" value="1"/>
</dbReference>
<feature type="non-terminal residue" evidence="15">
    <location>
        <position position="1"/>
    </location>
</feature>
<dbReference type="PROSITE" id="PS51189">
    <property type="entry name" value="FAT"/>
    <property type="match status" value="1"/>
</dbReference>
<feature type="compositionally biased region" description="Basic and acidic residues" evidence="10">
    <location>
        <begin position="1194"/>
        <end position="1208"/>
    </location>
</feature>
<dbReference type="PANTHER" id="PTHR11139:SF123">
    <property type="entry name" value="SERINE_THREONINE-PROTEIN KINASE TOR"/>
    <property type="match status" value="1"/>
</dbReference>
<dbReference type="InterPro" id="IPR000403">
    <property type="entry name" value="PI3/4_kinase_cat_dom"/>
</dbReference>
<feature type="region of interest" description="Disordered" evidence="10">
    <location>
        <begin position="2359"/>
        <end position="2385"/>
    </location>
</feature>
<dbReference type="InterPro" id="IPR011989">
    <property type="entry name" value="ARM-like"/>
</dbReference>
<feature type="domain" description="PI3K/PI4K catalytic" evidence="12">
    <location>
        <begin position="2075"/>
        <end position="2388"/>
    </location>
</feature>
<dbReference type="CDD" id="cd05169">
    <property type="entry name" value="PIKKc_TOR"/>
    <property type="match status" value="1"/>
</dbReference>
<keyword evidence="3" id="KW-0677">Repeat</keyword>
<evidence type="ECO:0000256" key="6">
    <source>
        <dbReference type="ARBA" id="ARBA00022840"/>
    </source>
</evidence>
<evidence type="ECO:0000259" key="13">
    <source>
        <dbReference type="PROSITE" id="PS51189"/>
    </source>
</evidence>
<dbReference type="SMART" id="SM01345">
    <property type="entry name" value="Rapamycin_bind"/>
    <property type="match status" value="1"/>
</dbReference>
<dbReference type="InterPro" id="IPR009076">
    <property type="entry name" value="FRB_dom"/>
</dbReference>
<accession>A0ABQ7YWV0</accession>
<feature type="compositionally biased region" description="Acidic residues" evidence="10">
    <location>
        <begin position="2369"/>
        <end position="2379"/>
    </location>
</feature>
<evidence type="ECO:0000256" key="10">
    <source>
        <dbReference type="SAM" id="MobiDB-lite"/>
    </source>
</evidence>
<keyword evidence="9" id="KW-0723">Serine/threonine-protein kinase</keyword>
<dbReference type="SMART" id="SM00146">
    <property type="entry name" value="PI3Kc"/>
    <property type="match status" value="1"/>
</dbReference>
<organism evidence="15 16">
    <name type="scientific">Brassica napus</name>
    <name type="common">Rape</name>
    <dbReference type="NCBI Taxonomy" id="3708"/>
    <lineage>
        <taxon>Eukaryota</taxon>
        <taxon>Viridiplantae</taxon>
        <taxon>Streptophyta</taxon>
        <taxon>Embryophyta</taxon>
        <taxon>Tracheophyta</taxon>
        <taxon>Spermatophyta</taxon>
        <taxon>Magnoliopsida</taxon>
        <taxon>eudicotyledons</taxon>
        <taxon>Gunneridae</taxon>
        <taxon>Pentapetalae</taxon>
        <taxon>rosids</taxon>
        <taxon>malvids</taxon>
        <taxon>Brassicales</taxon>
        <taxon>Brassicaceae</taxon>
        <taxon>Brassiceae</taxon>
        <taxon>Brassica</taxon>
    </lineage>
</organism>
<dbReference type="PROSITE" id="PS00915">
    <property type="entry name" value="PI3_4_KINASE_1"/>
    <property type="match status" value="1"/>
</dbReference>
<feature type="domain" description="FAT" evidence="13">
    <location>
        <begin position="1319"/>
        <end position="1897"/>
    </location>
</feature>
<dbReference type="Pfam" id="PF00454">
    <property type="entry name" value="PI3_PI4_kinase"/>
    <property type="match status" value="1"/>
</dbReference>
<comment type="similarity">
    <text evidence="1 9">Belongs to the PI3/PI4-kinase family.</text>
</comment>
<keyword evidence="11" id="KW-0812">Transmembrane</keyword>
<name>A0ABQ7YWV0_BRANA</name>
<dbReference type="Pfam" id="PF08771">
    <property type="entry name" value="FRB_dom"/>
    <property type="match status" value="1"/>
</dbReference>
<dbReference type="InterPro" id="IPR050517">
    <property type="entry name" value="DDR_Repair_Kinase"/>
</dbReference>
<evidence type="ECO:0000256" key="4">
    <source>
        <dbReference type="ARBA" id="ARBA00022741"/>
    </source>
</evidence>
<dbReference type="SMART" id="SM01343">
    <property type="entry name" value="FATC"/>
    <property type="match status" value="1"/>
</dbReference>
<proteinExistence type="inferred from homology"/>
<evidence type="ECO:0000256" key="2">
    <source>
        <dbReference type="ARBA" id="ARBA00022679"/>
    </source>
</evidence>
<feature type="region of interest" description="Disordered" evidence="10">
    <location>
        <begin position="2425"/>
        <end position="2449"/>
    </location>
</feature>
<dbReference type="InterPro" id="IPR024585">
    <property type="entry name" value="mTOR_dom"/>
</dbReference>
<feature type="compositionally biased region" description="Low complexity" evidence="10">
    <location>
        <begin position="1"/>
        <end position="40"/>
    </location>
</feature>
<dbReference type="InterPro" id="IPR036940">
    <property type="entry name" value="PI3/4_kinase_cat_sf"/>
</dbReference>
<feature type="compositionally biased region" description="Polar residues" evidence="10">
    <location>
        <begin position="2425"/>
        <end position="2436"/>
    </location>
</feature>
<dbReference type="SMART" id="SM01346">
    <property type="entry name" value="DUF3385"/>
    <property type="match status" value="1"/>
</dbReference>
<dbReference type="PROSITE" id="PS50290">
    <property type="entry name" value="PI3_4_KINASE_3"/>
    <property type="match status" value="1"/>
</dbReference>
<keyword evidence="11" id="KW-1133">Transmembrane helix</keyword>
<dbReference type="SUPFAM" id="SSF48371">
    <property type="entry name" value="ARM repeat"/>
    <property type="match status" value="2"/>
</dbReference>
<comment type="catalytic activity">
    <reaction evidence="8">
        <text>L-seryl-[protein] + ATP = O-phospho-L-seryl-[protein] + ADP + H(+)</text>
        <dbReference type="Rhea" id="RHEA:17989"/>
        <dbReference type="Rhea" id="RHEA-COMP:9863"/>
        <dbReference type="Rhea" id="RHEA-COMP:11604"/>
        <dbReference type="ChEBI" id="CHEBI:15378"/>
        <dbReference type="ChEBI" id="CHEBI:29999"/>
        <dbReference type="ChEBI" id="CHEBI:30616"/>
        <dbReference type="ChEBI" id="CHEBI:83421"/>
        <dbReference type="ChEBI" id="CHEBI:456216"/>
        <dbReference type="EC" id="2.7.11.1"/>
    </reaction>
</comment>
<sequence>ISDTAPSSMSSSSQSFAAGRSSSLSSPSQSGRFGGPAVSASGGGSFDTLNRVIADLCSIGNPKEGASLAFRKHVEEAVRDLSGEASSRFMEQLYDRIANLIESKDGAKNMGGLRAIDELTEIGFGENATNVSRFAGYMRTVFESQREPEILVLASRVLGHLALAGGAMTSDEVEFQMKTAFDWLHGDRVEHLRFAAVLILKEMAENASTVFNVHVPQFVDAIWIALRDPQLQVRERAVEALRACLRVIEKRETRWRVQWYYRMFEATQDGLGSNASVHSIHGSLLAVGELLRNTGEFMMSRYREVAEIVLRFLEHRDRLVRLSITSLLPRIAHFLRDRFVTNYLTICMNHILTVLKIPSERASGFIALGEMAGALDGELIHYLPKIMSHLREAIAPRKGRPLLEAVACVGNIAKAMGSTVENHVRDLLDVMFSSGLSSTLVEALDQITISIPLLLPTVQDRLLDCISLVLSRYNYSQTEPPVTTEVRGSTVSMTPQSSEPSCSAQIQLALKTLARFNFMGHDLLEFSRESVVVYLDDADAATRKDAALCCCKLVANSLSGIAQFGSSRSTRAGGRRRRLVEEIVEKLLRTAVADADVTVRKSIFVALYGNQCFDDYLAQAESLTAIFASLNDEDLDVREYAISVAGRLSEKNPAYVLPALRRHLIQLLTDLEQSSADNKCREESAKLLGCLVRNCERLILPYVAPVQKALVARLSEGTGVNANNNIVIGVLVTVGDLARVGGLAMRQYIPELMPLIVEALMDGAAVAKREVAVSTLGQVVQSTGYVVTPYKEYPLLLGLLLKLLKGDLLWSTRREVLKVLGIMGALDPHVHKRNQQSLSGSHGEVPRGTGDSGQPIPSIDELPVELRPSFATSEDYYSTVAINSLMRILRDPSLLSYHKRVVRSLMIIFKSMGLGCVPYLPKVLPELFHTVRTSDENLKDFITWGLGTLVSIVRQHIRKYLPELLLLVSELWSSFTLPGPVRPSRGLPVLHLLEHLCLALNDEFRTYLPVILPCFIQVLGDAERCNDYIYVPDILHTLEVFGGTLDEHMHLLLPALIRLFKVDAPVAIRRDAIKTLTRVIPCVQVTGHISSLVHHLKLVLDGKNDELRKDAVDALCCLAHALGEDFTIFIESVHKLLLKHRLRHKEFEDIHARWRRREPLIVATTATQQLSRRLPVEVIRDPLIENEIDPFEEGNNKNHQVNDGRLRTAGEASQRSTKEDWEEWMRQFSIELLKQSPSPALRTCAKLAQLQPFVGRELFAAGFVSCWAQLNEASQKKFVTSLEMAFSSPNIPPEILATLLNLAEFMEHDEKPLPIDIRLLGALAEKCRVFAKALHYKEMEFEGPRSRRMDANPVAVVEALIHINNQLHQHEAAVGILTYAQQHLDVQLKESWYEKLQRWDDALKAYTLKASQTSNPHLVLEATLGQMRCLAALARWDELNNLCKEYWSPAEPSARLEMAPLAANAAWNMGEWDQMAEYVSRLDDGDETKLRGLASPSSSGDGSRDGTFFRAVLLVRRAKYDEAREYVERARKCLATELAALVLESYERAYGNMVRVQQLSELEEVIEYCTLPVGNTIAEERRALIRNMWTQRIQGSKRNVEVWQSLLAVRALVLPPTEDVETWIKFASLCRKSGRISQAKSTLLKLLPFDPEVSPENMQYHGPPQVMLGYLKYQWSLGEEHKRKEAFTKLHILTRELSSVPHSQSDMLASMVSSKGVNVPLLARVNLKLGTWQWALCPGLNDGSIQEILDAFSKSTIYAPKWAKAWHTWALFNTAVMSHYISRGQIASQFVVAAVTGYFHSIACGANAKGVDDSLQDILRLLTLWFNHGATADVQAALERGFTHVSINTWLVVLPQIIARIHSNNRAVRELIQSLLIRIGENHPQALMYPLLVACKSISNLRRAAAEEVVDKVRQHSGALVDQAQLVSHELIRVSILWHEMWHEALEEASRLYFGEQNIEGMLKVLEPLHEMLEEGARKDNTTIQERAFIEAYRHELLEAYECCINYKSNLQEAELTQAWDLYYHVFKRIDKQLASLTALDLESVSPELLLCRDLELAVPGTYRADAPVVTISSFSRKLVVITSKQRPRKLTIHGNDGEDYAFLLKGHEDLRQDERVMQLFGLVNTLLENSRKTAEKDLAIQRYSVIPLSPNSGLIGWVPNCDTLHHLIREYRDARNIILNQEHKHMLSFAQNYDILPLIAKTEVFEYALENTEGNDLSRVLWLKSRSSEVWLERRTNYTRSLAVMSMVGYILGLGDRHPSNLMLHRHSGKILHIDFGDCFEASMNREKFPEKVPFRLTRMLVKAMEVSGIEGNFRSTCENVMQVLRTNKDSVMAMMEAFVHDPLINWRLFNFNEVPQFGNNNPNGPTEPEEVGEDPADIDLPQPQRSTREKEILQAVNMLGDANEVLNERAVVVMERMSNKLTGRDFSTSASPSNPIADHNNLLGGDSHEVEHGLSVKVQVQKLIDQATSHENLCQNYVVPFLANITRNLTTTLEKSSFVKSILMDNVGFGVVVHIHPESDKNNVTSANPNLLVQLTSDVTHPRDSVYALGFAPSVSAHTENKSVFLAVFFEDDFSFIVFCFFFPSLYVLSSFSFVLRHDLNLM</sequence>
<feature type="region of interest" description="Disordered" evidence="10">
    <location>
        <begin position="833"/>
        <end position="858"/>
    </location>
</feature>
<dbReference type="PROSITE" id="PS00916">
    <property type="entry name" value="PI3_4_KINASE_2"/>
    <property type="match status" value="1"/>
</dbReference>
<evidence type="ECO:0000256" key="5">
    <source>
        <dbReference type="ARBA" id="ARBA00022777"/>
    </source>
</evidence>
<evidence type="ECO:0000256" key="11">
    <source>
        <dbReference type="SAM" id="Phobius"/>
    </source>
</evidence>
<comment type="catalytic activity">
    <reaction evidence="7 9">
        <text>L-threonyl-[protein] + ATP = O-phospho-L-threonyl-[protein] + ADP + H(+)</text>
        <dbReference type="Rhea" id="RHEA:46608"/>
        <dbReference type="Rhea" id="RHEA-COMP:11060"/>
        <dbReference type="Rhea" id="RHEA-COMP:11605"/>
        <dbReference type="ChEBI" id="CHEBI:15378"/>
        <dbReference type="ChEBI" id="CHEBI:30013"/>
        <dbReference type="ChEBI" id="CHEBI:30616"/>
        <dbReference type="ChEBI" id="CHEBI:61977"/>
        <dbReference type="ChEBI" id="CHEBI:456216"/>
        <dbReference type="EC" id="2.7.11.1"/>
    </reaction>
</comment>
<dbReference type="SUPFAM" id="SSF47212">
    <property type="entry name" value="FKBP12-rapamycin-binding domain of FKBP-rapamycin-associated protein (FRAP)"/>
    <property type="match status" value="1"/>
</dbReference>
<dbReference type="Pfam" id="PF02260">
    <property type="entry name" value="FATC"/>
    <property type="match status" value="1"/>
</dbReference>
<protein>
    <recommendedName>
        <fullName evidence="9">Serine/threonine-protein kinase TOR</fullName>
        <ecNumber evidence="9">2.7.11.1</ecNumber>
    </recommendedName>
</protein>
<dbReference type="Gene3D" id="1.10.1070.11">
    <property type="entry name" value="Phosphatidylinositol 3-/4-kinase, catalytic domain"/>
    <property type="match status" value="1"/>
</dbReference>
<dbReference type="InterPro" id="IPR026683">
    <property type="entry name" value="TOR_cat"/>
</dbReference>
<dbReference type="InterPro" id="IPR036738">
    <property type="entry name" value="FRB_sf"/>
</dbReference>
<dbReference type="InterPro" id="IPR016024">
    <property type="entry name" value="ARM-type_fold"/>
</dbReference>
<evidence type="ECO:0000259" key="12">
    <source>
        <dbReference type="PROSITE" id="PS50290"/>
    </source>
</evidence>
<reference evidence="15 16" key="1">
    <citation type="submission" date="2021-05" db="EMBL/GenBank/DDBJ databases">
        <title>Genome Assembly of Synthetic Allotetraploid Brassica napus Reveals Homoeologous Exchanges between Subgenomes.</title>
        <authorList>
            <person name="Davis J.T."/>
        </authorList>
    </citation>
    <scope>NUCLEOTIDE SEQUENCE [LARGE SCALE GENOMIC DNA]</scope>
    <source>
        <strain evidence="16">cv. Da-Ae</strain>
        <tissue evidence="15">Seedling</tissue>
    </source>
</reference>
<dbReference type="Gene3D" id="1.20.120.150">
    <property type="entry name" value="FKBP12-rapamycin binding domain"/>
    <property type="match status" value="1"/>
</dbReference>
<evidence type="ECO:0000313" key="16">
    <source>
        <dbReference type="Proteomes" id="UP000824890"/>
    </source>
</evidence>